<comment type="caution">
    <text evidence="6">The sequence shown here is derived from an EMBL/GenBank/DDBJ whole genome shotgun (WGS) entry which is preliminary data.</text>
</comment>
<protein>
    <submittedName>
        <fullName evidence="6">Uncharacterized protein</fullName>
    </submittedName>
</protein>
<keyword evidence="7" id="KW-1185">Reference proteome</keyword>
<dbReference type="GO" id="GO:0005886">
    <property type="term" value="C:plasma membrane"/>
    <property type="evidence" value="ECO:0007669"/>
    <property type="project" value="TreeGrafter"/>
</dbReference>
<keyword evidence="4 5" id="KW-0472">Membrane</keyword>
<feature type="transmembrane region" description="Helical" evidence="5">
    <location>
        <begin position="85"/>
        <end position="104"/>
    </location>
</feature>
<feature type="transmembrane region" description="Helical" evidence="5">
    <location>
        <begin position="240"/>
        <end position="258"/>
    </location>
</feature>
<proteinExistence type="predicted"/>
<evidence type="ECO:0000256" key="2">
    <source>
        <dbReference type="ARBA" id="ARBA00022692"/>
    </source>
</evidence>
<evidence type="ECO:0000256" key="3">
    <source>
        <dbReference type="ARBA" id="ARBA00022989"/>
    </source>
</evidence>
<keyword evidence="3 5" id="KW-1133">Transmembrane helix</keyword>
<dbReference type="Pfam" id="PF04479">
    <property type="entry name" value="RTA1"/>
    <property type="match status" value="2"/>
</dbReference>
<feature type="transmembrane region" description="Helical" evidence="5">
    <location>
        <begin position="278"/>
        <end position="300"/>
    </location>
</feature>
<dbReference type="PANTHER" id="PTHR31465">
    <property type="entry name" value="PROTEIN RTA1-RELATED"/>
    <property type="match status" value="1"/>
</dbReference>
<feature type="transmembrane region" description="Helical" evidence="5">
    <location>
        <begin position="151"/>
        <end position="171"/>
    </location>
</feature>
<comment type="subcellular location">
    <subcellularLocation>
        <location evidence="1">Membrane</location>
        <topology evidence="1">Multi-pass membrane protein</topology>
    </subcellularLocation>
</comment>
<feature type="transmembrane region" description="Helical" evidence="5">
    <location>
        <begin position="54"/>
        <end position="73"/>
    </location>
</feature>
<evidence type="ECO:0000256" key="5">
    <source>
        <dbReference type="SAM" id="Phobius"/>
    </source>
</evidence>
<dbReference type="OrthoDB" id="4521223at2759"/>
<organism evidence="6 7">
    <name type="scientific">Monosporascus ibericus</name>
    <dbReference type="NCBI Taxonomy" id="155417"/>
    <lineage>
        <taxon>Eukaryota</taxon>
        <taxon>Fungi</taxon>
        <taxon>Dikarya</taxon>
        <taxon>Ascomycota</taxon>
        <taxon>Pezizomycotina</taxon>
        <taxon>Sordariomycetes</taxon>
        <taxon>Xylariomycetidae</taxon>
        <taxon>Xylariales</taxon>
        <taxon>Xylariales incertae sedis</taxon>
        <taxon>Monosporascus</taxon>
    </lineage>
</organism>
<feature type="transmembrane region" description="Helical" evidence="5">
    <location>
        <begin position="25"/>
        <end position="47"/>
    </location>
</feature>
<dbReference type="PANTHER" id="PTHR31465:SF7">
    <property type="entry name" value="SPHINGOID LONG-CHAIN BASE TRANSPORTER RSB1"/>
    <property type="match status" value="1"/>
</dbReference>
<name>A0A4Q4T5C5_9PEZI</name>
<accession>A0A4Q4T5C5</accession>
<evidence type="ECO:0000256" key="1">
    <source>
        <dbReference type="ARBA" id="ARBA00004141"/>
    </source>
</evidence>
<gene>
    <name evidence="6" type="ORF">DL764_006236</name>
</gene>
<feature type="transmembrane region" description="Helical" evidence="5">
    <location>
        <begin position="183"/>
        <end position="212"/>
    </location>
</feature>
<evidence type="ECO:0000256" key="4">
    <source>
        <dbReference type="ARBA" id="ARBA00023136"/>
    </source>
</evidence>
<dbReference type="InterPro" id="IPR007568">
    <property type="entry name" value="RTA1"/>
</dbReference>
<sequence length="342" mass="35846">MAKLSAGDFSRYLVSSSPYGYRPSVLASAIFISIFSLSLVGCLAIAATVSRGRWLHFTVPVCIACVFEIIGYGARIASWTDPWDARRFIVSTAFLTVAPAFVAAGQKIMQPGGKLRNSADEQRRIHMTIAKTVPVLGTEHSPVDPSHHEKLLVVDGLGLVLQAAGLAASFSSPDLDLSTGMGMVGGALVATGLAAQLLSLSVSGALFGAVLFRVSAAARERRHDHAGPGYVTLLGTRVKAFVAVLAISLVCLSVRGLYATIAAASGFGVGGLARREALFAGFDGIMVSQAVVGVVAVHPARFLDGALKARARAPENDITACRLESRTNSRGLVSWGHMSHFV</sequence>
<keyword evidence="2 5" id="KW-0812">Transmembrane</keyword>
<reference evidence="6 7" key="1">
    <citation type="submission" date="2018-06" db="EMBL/GenBank/DDBJ databases">
        <title>Complete Genomes of Monosporascus.</title>
        <authorList>
            <person name="Robinson A.J."/>
            <person name="Natvig D.O."/>
        </authorList>
    </citation>
    <scope>NUCLEOTIDE SEQUENCE [LARGE SCALE GENOMIC DNA]</scope>
    <source>
        <strain evidence="6 7">CBS 110550</strain>
    </source>
</reference>
<dbReference type="GO" id="GO:0000324">
    <property type="term" value="C:fungal-type vacuole"/>
    <property type="evidence" value="ECO:0007669"/>
    <property type="project" value="TreeGrafter"/>
</dbReference>
<dbReference type="AlphaFoldDB" id="A0A4Q4T5C5"/>
<dbReference type="Proteomes" id="UP000293360">
    <property type="component" value="Unassembled WGS sequence"/>
</dbReference>
<evidence type="ECO:0000313" key="6">
    <source>
        <dbReference type="EMBL" id="RYP01342.1"/>
    </source>
</evidence>
<evidence type="ECO:0000313" key="7">
    <source>
        <dbReference type="Proteomes" id="UP000293360"/>
    </source>
</evidence>
<dbReference type="EMBL" id="QJNU01000363">
    <property type="protein sequence ID" value="RYP01342.1"/>
    <property type="molecule type" value="Genomic_DNA"/>
</dbReference>